<dbReference type="FunCoup" id="A0A1E5R1U5">
    <property type="interactions" value="335"/>
</dbReference>
<comment type="similarity">
    <text evidence="2">Belongs to the UTP6 family.</text>
</comment>
<evidence type="ECO:0000313" key="8">
    <source>
        <dbReference type="EMBL" id="OEJ80869.1"/>
    </source>
</evidence>
<dbReference type="GO" id="GO:0032040">
    <property type="term" value="C:small-subunit processome"/>
    <property type="evidence" value="ECO:0007669"/>
    <property type="project" value="TreeGrafter"/>
</dbReference>
<dbReference type="InterPro" id="IPR055347">
    <property type="entry name" value="UTP6_N"/>
</dbReference>
<dbReference type="GO" id="GO:0034388">
    <property type="term" value="C:Pwp2p-containing subcomplex of 90S preribosome"/>
    <property type="evidence" value="ECO:0007669"/>
    <property type="project" value="TreeGrafter"/>
</dbReference>
<evidence type="ECO:0000256" key="2">
    <source>
        <dbReference type="ARBA" id="ARBA00010734"/>
    </source>
</evidence>
<evidence type="ECO:0000256" key="5">
    <source>
        <dbReference type="ARBA" id="ARBA00023242"/>
    </source>
</evidence>
<dbReference type="GO" id="GO:0030515">
    <property type="term" value="F:snoRNA binding"/>
    <property type="evidence" value="ECO:0007669"/>
    <property type="project" value="InterPro"/>
</dbReference>
<reference evidence="9" key="1">
    <citation type="journal article" date="2016" name="Genome Announc.">
        <title>Genome sequences of three species of Hanseniaspora isolated from spontaneous wine fermentations.</title>
        <authorList>
            <person name="Sternes P.R."/>
            <person name="Lee D."/>
            <person name="Kutyna D.R."/>
            <person name="Borneman A.R."/>
        </authorList>
    </citation>
    <scope>NUCLEOTIDE SEQUENCE [LARGE SCALE GENOMIC DNA]</scope>
    <source>
        <strain evidence="9">AWRI3579</strain>
    </source>
</reference>
<dbReference type="Pfam" id="PF23240">
    <property type="entry name" value="HAT_PRP39_N"/>
    <property type="match status" value="1"/>
</dbReference>
<name>A0A1E5R1U5_9ASCO</name>
<feature type="domain" description="U3 small nucleolar RNA-associated protein 6 N-terminal" evidence="7">
    <location>
        <begin position="8"/>
        <end position="93"/>
    </location>
</feature>
<dbReference type="SUPFAM" id="SSF48452">
    <property type="entry name" value="TPR-like"/>
    <property type="match status" value="1"/>
</dbReference>
<dbReference type="GO" id="GO:0000462">
    <property type="term" value="P:maturation of SSU-rRNA from tricistronic rRNA transcript (SSU-rRNA, 5.8S rRNA, LSU-rRNA)"/>
    <property type="evidence" value="ECO:0007669"/>
    <property type="project" value="InterPro"/>
</dbReference>
<evidence type="ECO:0000313" key="9">
    <source>
        <dbReference type="Proteomes" id="UP000095728"/>
    </source>
</evidence>
<keyword evidence="4" id="KW-0677">Repeat</keyword>
<dbReference type="Proteomes" id="UP000095728">
    <property type="component" value="Unassembled WGS sequence"/>
</dbReference>
<dbReference type="Gene3D" id="1.25.40.10">
    <property type="entry name" value="Tetratricopeptide repeat domain"/>
    <property type="match status" value="1"/>
</dbReference>
<evidence type="ECO:0000256" key="1">
    <source>
        <dbReference type="ARBA" id="ARBA00004604"/>
    </source>
</evidence>
<evidence type="ECO:0000256" key="4">
    <source>
        <dbReference type="ARBA" id="ARBA00022737"/>
    </source>
</evidence>
<feature type="compositionally biased region" description="Polar residues" evidence="6">
    <location>
        <begin position="243"/>
        <end position="252"/>
    </location>
</feature>
<protein>
    <submittedName>
        <fullName evidence="8">U3 small nucleolar RNA-associated protein 6</fullName>
    </submittedName>
</protein>
<comment type="caution">
    <text evidence="8">The sequence shown here is derived from an EMBL/GenBank/DDBJ whole genome shotgun (WGS) entry which is preliminary data.</text>
</comment>
<dbReference type="OrthoDB" id="28112at2759"/>
<sequence length="444" mass="52259">MSKARYYLEQCIPEVDDLVTQGIFTKQEVGSIMRKRTDFEHRLCSRGSSINDYVRYVNYEGNVDKLRVKRIKRLLDGEKKKGHSISDYSIQRRIEYIFQRGCNKFPTDLKFWSIYLNYLKSKGNKVSYKRIHSVYNQLLRLHPTNVDIWISCAKFEYEIYANFKSCRTVFQNGLRFNSDSEKLWYEYIKFELNFITKLLSRRKVLKLINEREQEMDMQNQRIESKGHDGEMENGNDTDDEEQSGVTMPTTGDSMKDKLNELPDVDISMLGNDETNPALKGDIALTIYDIAMKTLLDSFLKKHRGYALESTAQEDQELVDSGKQHIIDLSLQYIKLFDKFTELNRIYLINHVVQYIYNNIQDENIEMCLVELTLDVRYMTVETFQDNLLQYSVKKYLSFVSKCKNTQYKKDVSLAYKDYLRTTFLDELSVNDPKRGVLSSIITTL</sequence>
<dbReference type="InterPro" id="IPR003107">
    <property type="entry name" value="HAT"/>
</dbReference>
<keyword evidence="5" id="KW-0539">Nucleus</keyword>
<organism evidence="8 9">
    <name type="scientific">Hanseniaspora osmophila</name>
    <dbReference type="NCBI Taxonomy" id="56408"/>
    <lineage>
        <taxon>Eukaryota</taxon>
        <taxon>Fungi</taxon>
        <taxon>Dikarya</taxon>
        <taxon>Ascomycota</taxon>
        <taxon>Saccharomycotina</taxon>
        <taxon>Saccharomycetes</taxon>
        <taxon>Saccharomycodales</taxon>
        <taxon>Saccharomycodaceae</taxon>
        <taxon>Hanseniaspora</taxon>
    </lineage>
</organism>
<dbReference type="InParanoid" id="A0A1E5R1U5"/>
<keyword evidence="9" id="KW-1185">Reference proteome</keyword>
<dbReference type="EMBL" id="LPNM01000011">
    <property type="protein sequence ID" value="OEJ80869.1"/>
    <property type="molecule type" value="Genomic_DNA"/>
</dbReference>
<keyword evidence="3" id="KW-0698">rRNA processing</keyword>
<dbReference type="InterPro" id="IPR013949">
    <property type="entry name" value="Utp6"/>
</dbReference>
<evidence type="ECO:0000256" key="6">
    <source>
        <dbReference type="SAM" id="MobiDB-lite"/>
    </source>
</evidence>
<dbReference type="AlphaFoldDB" id="A0A1E5R1U5"/>
<dbReference type="InterPro" id="IPR011990">
    <property type="entry name" value="TPR-like_helical_dom_sf"/>
</dbReference>
<gene>
    <name evidence="8" type="ORF">AWRI3579_g4167</name>
</gene>
<evidence type="ECO:0000259" key="7">
    <source>
        <dbReference type="Pfam" id="PF08640"/>
    </source>
</evidence>
<proteinExistence type="inferred from homology"/>
<comment type="subcellular location">
    <subcellularLocation>
        <location evidence="1">Nucleus</location>
        <location evidence="1">Nucleolus</location>
    </subcellularLocation>
</comment>
<accession>A0A1E5R1U5</accession>
<feature type="compositionally biased region" description="Acidic residues" evidence="6">
    <location>
        <begin position="231"/>
        <end position="242"/>
    </location>
</feature>
<evidence type="ECO:0000256" key="3">
    <source>
        <dbReference type="ARBA" id="ARBA00022552"/>
    </source>
</evidence>
<dbReference type="STRING" id="56408.A0A1E5R1U5"/>
<dbReference type="Pfam" id="PF08640">
    <property type="entry name" value="U3_assoc_6"/>
    <property type="match status" value="1"/>
</dbReference>
<dbReference type="PANTHER" id="PTHR23271">
    <property type="entry name" value="HEPATOCELLULAR CARCINOMA-ASSOCIATED ANTIGEN 66"/>
    <property type="match status" value="1"/>
</dbReference>
<feature type="region of interest" description="Disordered" evidence="6">
    <location>
        <begin position="216"/>
        <end position="256"/>
    </location>
</feature>
<dbReference type="PANTHER" id="PTHR23271:SF1">
    <property type="entry name" value="U3 SMALL NUCLEOLAR RNA-ASSOCIATED PROTEIN 6 HOMOLOG"/>
    <property type="match status" value="1"/>
</dbReference>
<dbReference type="SMART" id="SM00386">
    <property type="entry name" value="HAT"/>
    <property type="match status" value="3"/>
</dbReference>